<protein>
    <submittedName>
        <fullName evidence="3">Uncharacterized protein</fullName>
    </submittedName>
</protein>
<keyword evidence="4" id="KW-1185">Reference proteome</keyword>
<evidence type="ECO:0000313" key="3">
    <source>
        <dbReference type="EMBL" id="OXA49618.1"/>
    </source>
</evidence>
<evidence type="ECO:0000256" key="2">
    <source>
        <dbReference type="SAM" id="Phobius"/>
    </source>
</evidence>
<evidence type="ECO:0000313" key="4">
    <source>
        <dbReference type="Proteomes" id="UP000198287"/>
    </source>
</evidence>
<evidence type="ECO:0000256" key="1">
    <source>
        <dbReference type="SAM" id="MobiDB-lite"/>
    </source>
</evidence>
<gene>
    <name evidence="3" type="ORF">Fcan01_15869</name>
</gene>
<proteinExistence type="predicted"/>
<dbReference type="EMBL" id="LNIX01000010">
    <property type="protein sequence ID" value="OXA49618.1"/>
    <property type="molecule type" value="Genomic_DNA"/>
</dbReference>
<keyword evidence="2" id="KW-0472">Membrane</keyword>
<dbReference type="Proteomes" id="UP000198287">
    <property type="component" value="Unassembled WGS sequence"/>
</dbReference>
<feature type="transmembrane region" description="Helical" evidence="2">
    <location>
        <begin position="148"/>
        <end position="169"/>
    </location>
</feature>
<name>A0A226DX69_FOLCA</name>
<sequence>MGVKAYAKKSPTKHTGTEEKMTIARPPKLYNKSSPKMLVIHDESYVLKNLNLERPMVRNSFDTDVFKWFLTLIVDHGYERWYRLIHYVSDEGKATGVRDIIAIISNHTKFHNLPESPTDIFIFSLRKSDLSLEYLSFKAILKPFELEVWFMLVLTAQTMVAVLVVIFIIKLEWNCLESISLAQLVVISMMFEKPTEIKTKISKILEYKILFGFWMLLLQILTNSYIGLSVTSISAPLESKSVTRYEQLTKPGCQWNDMKCHMNRIKEFRQYINYWERADVNDEAYWVDFYANLGMTFTFDRNRTLEALRNKSIRRFDINRDFVLLPYSIEENISKEKLTDNDFYYRLESYLTDMVSKFLTKFELGETLISSREPLKLFDLLDPWHIPHPVIGNLSDMKSIKYEWDTEHTIVQCGRTVLVLHENEIKSEMRYFEKHYPWLKFFESKSKLLTAELGWKFSIQGPSLSVKIFNKLYVAGIIQLLETWPRIASPKRLNITTKVHTLVERRKPEDAVKKIMLGGNIQTIFWLYIFRALGGVIDRNTYLGS</sequence>
<dbReference type="AlphaFoldDB" id="A0A226DX69"/>
<keyword evidence="2" id="KW-0812">Transmembrane</keyword>
<comment type="caution">
    <text evidence="3">The sequence shown here is derived from an EMBL/GenBank/DDBJ whole genome shotgun (WGS) entry which is preliminary data.</text>
</comment>
<dbReference type="Gene3D" id="1.10.287.70">
    <property type="match status" value="1"/>
</dbReference>
<keyword evidence="2" id="KW-1133">Transmembrane helix</keyword>
<organism evidence="3 4">
    <name type="scientific">Folsomia candida</name>
    <name type="common">Springtail</name>
    <dbReference type="NCBI Taxonomy" id="158441"/>
    <lineage>
        <taxon>Eukaryota</taxon>
        <taxon>Metazoa</taxon>
        <taxon>Ecdysozoa</taxon>
        <taxon>Arthropoda</taxon>
        <taxon>Hexapoda</taxon>
        <taxon>Collembola</taxon>
        <taxon>Entomobryomorpha</taxon>
        <taxon>Isotomoidea</taxon>
        <taxon>Isotomidae</taxon>
        <taxon>Proisotominae</taxon>
        <taxon>Folsomia</taxon>
    </lineage>
</organism>
<feature type="compositionally biased region" description="Basic residues" evidence="1">
    <location>
        <begin position="1"/>
        <end position="12"/>
    </location>
</feature>
<feature type="region of interest" description="Disordered" evidence="1">
    <location>
        <begin position="1"/>
        <end position="25"/>
    </location>
</feature>
<feature type="transmembrane region" description="Helical" evidence="2">
    <location>
        <begin position="204"/>
        <end position="226"/>
    </location>
</feature>
<reference evidence="3 4" key="1">
    <citation type="submission" date="2015-12" db="EMBL/GenBank/DDBJ databases">
        <title>The genome of Folsomia candida.</title>
        <authorList>
            <person name="Faddeeva A."/>
            <person name="Derks M.F."/>
            <person name="Anvar Y."/>
            <person name="Smit S."/>
            <person name="Van Straalen N."/>
            <person name="Roelofs D."/>
        </authorList>
    </citation>
    <scope>NUCLEOTIDE SEQUENCE [LARGE SCALE GENOMIC DNA]</scope>
    <source>
        <strain evidence="3 4">VU population</strain>
        <tissue evidence="3">Whole body</tissue>
    </source>
</reference>
<accession>A0A226DX69</accession>